<keyword evidence="2" id="KW-1185">Reference proteome</keyword>
<dbReference type="Proteomes" id="UP000886523">
    <property type="component" value="Unassembled WGS sequence"/>
</dbReference>
<accession>A0A9P6B6J5</accession>
<dbReference type="OrthoDB" id="76305at2759"/>
<name>A0A9P6B6J5_9AGAM</name>
<gene>
    <name evidence="1" type="ORF">BS47DRAFT_1289466</name>
</gene>
<dbReference type="AlphaFoldDB" id="A0A9P6B6J5"/>
<sequence>MSYRAKATLAAAIAFSSFTVWAMHSNQSAERDMRLLLTFRLPCRKYTAKRRQCEEELRQSLLKRERYETVQRVGPAAACNDGTWPESPAA</sequence>
<organism evidence="1 2">
    <name type="scientific">Hydnum rufescens UP504</name>
    <dbReference type="NCBI Taxonomy" id="1448309"/>
    <lineage>
        <taxon>Eukaryota</taxon>
        <taxon>Fungi</taxon>
        <taxon>Dikarya</taxon>
        <taxon>Basidiomycota</taxon>
        <taxon>Agaricomycotina</taxon>
        <taxon>Agaricomycetes</taxon>
        <taxon>Cantharellales</taxon>
        <taxon>Hydnaceae</taxon>
        <taxon>Hydnum</taxon>
    </lineage>
</organism>
<dbReference type="EMBL" id="MU128924">
    <property type="protein sequence ID" value="KAF9518576.1"/>
    <property type="molecule type" value="Genomic_DNA"/>
</dbReference>
<evidence type="ECO:0000313" key="1">
    <source>
        <dbReference type="EMBL" id="KAF9518576.1"/>
    </source>
</evidence>
<reference evidence="1" key="1">
    <citation type="journal article" date="2020" name="Nat. Commun.">
        <title>Large-scale genome sequencing of mycorrhizal fungi provides insights into the early evolution of symbiotic traits.</title>
        <authorList>
            <person name="Miyauchi S."/>
            <person name="Kiss E."/>
            <person name="Kuo A."/>
            <person name="Drula E."/>
            <person name="Kohler A."/>
            <person name="Sanchez-Garcia M."/>
            <person name="Morin E."/>
            <person name="Andreopoulos B."/>
            <person name="Barry K.W."/>
            <person name="Bonito G."/>
            <person name="Buee M."/>
            <person name="Carver A."/>
            <person name="Chen C."/>
            <person name="Cichocki N."/>
            <person name="Clum A."/>
            <person name="Culley D."/>
            <person name="Crous P.W."/>
            <person name="Fauchery L."/>
            <person name="Girlanda M."/>
            <person name="Hayes R.D."/>
            <person name="Keri Z."/>
            <person name="LaButti K."/>
            <person name="Lipzen A."/>
            <person name="Lombard V."/>
            <person name="Magnuson J."/>
            <person name="Maillard F."/>
            <person name="Murat C."/>
            <person name="Nolan M."/>
            <person name="Ohm R.A."/>
            <person name="Pangilinan J."/>
            <person name="Pereira M.F."/>
            <person name="Perotto S."/>
            <person name="Peter M."/>
            <person name="Pfister S."/>
            <person name="Riley R."/>
            <person name="Sitrit Y."/>
            <person name="Stielow J.B."/>
            <person name="Szollosi G."/>
            <person name="Zifcakova L."/>
            <person name="Stursova M."/>
            <person name="Spatafora J.W."/>
            <person name="Tedersoo L."/>
            <person name="Vaario L.M."/>
            <person name="Yamada A."/>
            <person name="Yan M."/>
            <person name="Wang P."/>
            <person name="Xu J."/>
            <person name="Bruns T."/>
            <person name="Baldrian P."/>
            <person name="Vilgalys R."/>
            <person name="Dunand C."/>
            <person name="Henrissat B."/>
            <person name="Grigoriev I.V."/>
            <person name="Hibbett D."/>
            <person name="Nagy L.G."/>
            <person name="Martin F.M."/>
        </authorList>
    </citation>
    <scope>NUCLEOTIDE SEQUENCE</scope>
    <source>
        <strain evidence="1">UP504</strain>
    </source>
</reference>
<protein>
    <submittedName>
        <fullName evidence="1">Uncharacterized protein</fullName>
    </submittedName>
</protein>
<comment type="caution">
    <text evidence="1">The sequence shown here is derived from an EMBL/GenBank/DDBJ whole genome shotgun (WGS) entry which is preliminary data.</text>
</comment>
<evidence type="ECO:0000313" key="2">
    <source>
        <dbReference type="Proteomes" id="UP000886523"/>
    </source>
</evidence>
<proteinExistence type="predicted"/>